<gene>
    <name evidence="1" type="ORF">IE53DRAFT_318699</name>
</gene>
<dbReference type="EMBL" id="KZ820137">
    <property type="protein sequence ID" value="PWN48827.1"/>
    <property type="molecule type" value="Genomic_DNA"/>
</dbReference>
<keyword evidence="2" id="KW-1185">Reference proteome</keyword>
<feature type="non-terminal residue" evidence="1">
    <location>
        <position position="1"/>
    </location>
</feature>
<dbReference type="Proteomes" id="UP000245626">
    <property type="component" value="Unassembled WGS sequence"/>
</dbReference>
<organism evidence="1 2">
    <name type="scientific">Violaceomyces palustris</name>
    <dbReference type="NCBI Taxonomy" id="1673888"/>
    <lineage>
        <taxon>Eukaryota</taxon>
        <taxon>Fungi</taxon>
        <taxon>Dikarya</taxon>
        <taxon>Basidiomycota</taxon>
        <taxon>Ustilaginomycotina</taxon>
        <taxon>Ustilaginomycetes</taxon>
        <taxon>Violaceomycetales</taxon>
        <taxon>Violaceomycetaceae</taxon>
        <taxon>Violaceomyces</taxon>
    </lineage>
</organism>
<sequence>HQWSFSLKRSNLHLIPLIQALPSPPPGSSRDSKDPNASEFISGEESDPSKSSSTLRSTKLLKGCVVIDSTRRGKSMPDSLTKTLPIWCSVLNLASFQKYGVPKGQDSKERVDHLRVHKRSVTPSERDQIASRIQGWVEELVASDLEVPRLEEPLFPLFIHPDSGIEIEGLMEEVREAREQEARRRQKSDFVYIQGAGDDHENWAGRLTPEIFWRRWDEIFADKSRRWDKTETTRGGDSGGGDELERLQEPVEILRTGVFVCKRPRLRAEEREGNLKKGETERFDLVVDCSSEPLLQSFFQGERERAMEGKVLRLGIQEGKRGIPGFVKTLPLVTVIDSGGDRGRGSEEEDPQGRIQILVMDQTGKDVGNSIAILILSRYFDGKGRKRQSDVTKDTTRRRLQWLVSSLPLSNPSRSHLLRVNEFLIRPEFLERKRIHLGRDGGVPSSTVTDE</sequence>
<proteinExistence type="predicted"/>
<evidence type="ECO:0000313" key="1">
    <source>
        <dbReference type="EMBL" id="PWN48827.1"/>
    </source>
</evidence>
<reference evidence="1 2" key="1">
    <citation type="journal article" date="2018" name="Mol. Biol. Evol.">
        <title>Broad Genomic Sampling Reveals a Smut Pathogenic Ancestry of the Fungal Clade Ustilaginomycotina.</title>
        <authorList>
            <person name="Kijpornyongpan T."/>
            <person name="Mondo S.J."/>
            <person name="Barry K."/>
            <person name="Sandor L."/>
            <person name="Lee J."/>
            <person name="Lipzen A."/>
            <person name="Pangilinan J."/>
            <person name="LaButti K."/>
            <person name="Hainaut M."/>
            <person name="Henrissat B."/>
            <person name="Grigoriev I.V."/>
            <person name="Spatafora J.W."/>
            <person name="Aime M.C."/>
        </authorList>
    </citation>
    <scope>NUCLEOTIDE SEQUENCE [LARGE SCALE GENOMIC DNA]</scope>
    <source>
        <strain evidence="1 2">SA 807</strain>
    </source>
</reference>
<protein>
    <submittedName>
        <fullName evidence="1">Uncharacterized protein</fullName>
    </submittedName>
</protein>
<name>A0ACD0NSL3_9BASI</name>
<evidence type="ECO:0000313" key="2">
    <source>
        <dbReference type="Proteomes" id="UP000245626"/>
    </source>
</evidence>
<accession>A0ACD0NSL3</accession>